<evidence type="ECO:0000259" key="8">
    <source>
        <dbReference type="Pfam" id="PF00913"/>
    </source>
</evidence>
<evidence type="ECO:0000256" key="5">
    <source>
        <dbReference type="ARBA" id="ARBA00023180"/>
    </source>
</evidence>
<evidence type="ECO:0000256" key="6">
    <source>
        <dbReference type="ARBA" id="ARBA00023288"/>
    </source>
</evidence>
<keyword evidence="4" id="KW-0472">Membrane</keyword>
<comment type="subcellular location">
    <subcellularLocation>
        <location evidence="1">Cell membrane</location>
        <topology evidence="1">Lipid-anchor</topology>
        <topology evidence="1">GPI-anchor</topology>
    </subcellularLocation>
</comment>
<dbReference type="Pfam" id="PF00913">
    <property type="entry name" value="Trypan_glycop"/>
    <property type="match status" value="1"/>
</dbReference>
<sequence>MAQSSLIILLATLQLSHSAFRTAKAANAALKDEAMKKLCYYSLKAKGQTARIMAKLSALKTTAAEAAAKRDKMNLFSIRQAKFSAAAQILAIYFHTKLTAALTEIKTTIKPALAVVSQAACSAGRIDESMGLWTGAQHSDGNSNYCVSNAKTPSAWRAEHKAGCTSVDVGATPAAEDDLQALLTTNIKKTTDITGRPAASCKLTAAVASAYGPDSGNFQHLGGLIVIGTAGDCDTNNFKQKPSANKLLQKVATTFTAHHTALKRVKKLTNKLQRHSTP</sequence>
<feature type="chain" id="PRO_5010729290" evidence="7">
    <location>
        <begin position="19"/>
        <end position="278"/>
    </location>
</feature>
<feature type="domain" description="Trypanosome variant surface glycoprotein A-type N-terminal" evidence="8">
    <location>
        <begin position="16"/>
        <end position="275"/>
    </location>
</feature>
<evidence type="ECO:0000256" key="3">
    <source>
        <dbReference type="ARBA" id="ARBA00022622"/>
    </source>
</evidence>
<dbReference type="InterPro" id="IPR001812">
    <property type="entry name" value="Trypano_VSG_A_N_dom"/>
</dbReference>
<dbReference type="EMBL" id="KY404515">
    <property type="protein sequence ID" value="ARB50766.1"/>
    <property type="molecule type" value="Genomic_DNA"/>
</dbReference>
<dbReference type="GO" id="GO:0042783">
    <property type="term" value="P:symbiont-mediated evasion of host immune response"/>
    <property type="evidence" value="ECO:0007669"/>
    <property type="project" value="InterPro"/>
</dbReference>
<evidence type="ECO:0000256" key="7">
    <source>
        <dbReference type="SAM" id="SignalP"/>
    </source>
</evidence>
<evidence type="ECO:0000256" key="2">
    <source>
        <dbReference type="ARBA" id="ARBA00022475"/>
    </source>
</evidence>
<reference evidence="9" key="1">
    <citation type="submission" date="2016-12" db="EMBL/GenBank/DDBJ databases">
        <title>Extending the VSGnome of Trypanosoma brucei strain TREU927.</title>
        <authorList>
            <person name="Cross G.A."/>
        </authorList>
    </citation>
    <scope>NUCLEOTIDE SEQUENCE</scope>
    <source>
        <strain evidence="9">Tb927.99.791</strain>
    </source>
</reference>
<keyword evidence="3" id="KW-0336">GPI-anchor</keyword>
<proteinExistence type="predicted"/>
<evidence type="ECO:0000256" key="1">
    <source>
        <dbReference type="ARBA" id="ARBA00004609"/>
    </source>
</evidence>
<dbReference type="GO" id="GO:0098552">
    <property type="term" value="C:side of membrane"/>
    <property type="evidence" value="ECO:0007669"/>
    <property type="project" value="UniProtKB-KW"/>
</dbReference>
<dbReference type="AlphaFoldDB" id="A0A1V0FZF5"/>
<name>A0A1V0FZF5_9TRYP</name>
<evidence type="ECO:0000256" key="4">
    <source>
        <dbReference type="ARBA" id="ARBA00023136"/>
    </source>
</evidence>
<keyword evidence="5" id="KW-0325">Glycoprotein</keyword>
<keyword evidence="7" id="KW-0732">Signal</keyword>
<dbReference type="Gene3D" id="3.90.150.10">
    <property type="entry name" value="Variant Surface Glycoprotein, subunit A domain 1"/>
    <property type="match status" value="1"/>
</dbReference>
<keyword evidence="6" id="KW-0449">Lipoprotein</keyword>
<keyword evidence="2" id="KW-1003">Cell membrane</keyword>
<dbReference type="SUPFAM" id="SSF58087">
    <property type="entry name" value="Variant surface glycoprotein (N-terminal domain)"/>
    <property type="match status" value="1"/>
</dbReference>
<feature type="signal peptide" evidence="7">
    <location>
        <begin position="1"/>
        <end position="18"/>
    </location>
</feature>
<dbReference type="VEuPathDB" id="TriTrypDB:Tb427_000124900"/>
<organism evidence="9">
    <name type="scientific">Trypanosoma brucei</name>
    <dbReference type="NCBI Taxonomy" id="5691"/>
    <lineage>
        <taxon>Eukaryota</taxon>
        <taxon>Discoba</taxon>
        <taxon>Euglenozoa</taxon>
        <taxon>Kinetoplastea</taxon>
        <taxon>Metakinetoplastina</taxon>
        <taxon>Trypanosomatida</taxon>
        <taxon>Trypanosomatidae</taxon>
        <taxon>Trypanosoma</taxon>
    </lineage>
</organism>
<accession>A0A1V0FZF5</accession>
<evidence type="ECO:0000313" key="9">
    <source>
        <dbReference type="EMBL" id="ARB50766.1"/>
    </source>
</evidence>
<dbReference type="GO" id="GO:0005886">
    <property type="term" value="C:plasma membrane"/>
    <property type="evidence" value="ECO:0007669"/>
    <property type="project" value="UniProtKB-SubCell"/>
</dbReference>
<protein>
    <submittedName>
        <fullName evidence="9">Variant surface glycoprotein</fullName>
    </submittedName>
</protein>